<dbReference type="CDD" id="cd02440">
    <property type="entry name" value="AdoMet_MTases"/>
    <property type="match status" value="1"/>
</dbReference>
<name>A0ABQ1SF22_9FLAO</name>
<evidence type="ECO:0000256" key="3">
    <source>
        <dbReference type="ARBA" id="ARBA00022691"/>
    </source>
</evidence>
<evidence type="ECO:0000259" key="6">
    <source>
        <dbReference type="Pfam" id="PF05175"/>
    </source>
</evidence>
<evidence type="ECO:0000313" key="9">
    <source>
        <dbReference type="Proteomes" id="UP000599179"/>
    </source>
</evidence>
<evidence type="ECO:0000313" key="8">
    <source>
        <dbReference type="EMBL" id="GGE35593.1"/>
    </source>
</evidence>
<dbReference type="GO" id="GO:0032259">
    <property type="term" value="P:methylation"/>
    <property type="evidence" value="ECO:0007669"/>
    <property type="project" value="UniProtKB-KW"/>
</dbReference>
<evidence type="ECO:0000256" key="1">
    <source>
        <dbReference type="ARBA" id="ARBA00022603"/>
    </source>
</evidence>
<dbReference type="NCBIfam" id="TIGR03534">
    <property type="entry name" value="RF_mod_PrmC"/>
    <property type="match status" value="1"/>
</dbReference>
<dbReference type="HAMAP" id="MF_02126">
    <property type="entry name" value="RF_methyltr_PrmC"/>
    <property type="match status" value="1"/>
</dbReference>
<gene>
    <name evidence="5 8" type="primary">prmC</name>
    <name evidence="8" type="ORF">GCM10010832_14700</name>
</gene>
<dbReference type="RefSeq" id="WP_188458461.1">
    <property type="nucleotide sequence ID" value="NZ_BMGM01000006.1"/>
</dbReference>
<dbReference type="Gene3D" id="3.40.50.150">
    <property type="entry name" value="Vaccinia Virus protein VP39"/>
    <property type="match status" value="1"/>
</dbReference>
<dbReference type="GO" id="GO:0008168">
    <property type="term" value="F:methyltransferase activity"/>
    <property type="evidence" value="ECO:0007669"/>
    <property type="project" value="UniProtKB-KW"/>
</dbReference>
<dbReference type="Pfam" id="PF17827">
    <property type="entry name" value="PrmC_N"/>
    <property type="match status" value="1"/>
</dbReference>
<comment type="caution">
    <text evidence="5">Lacks conserved residue(s) required for the propagation of feature annotation.</text>
</comment>
<feature type="domain" description="Release factor glutamine methyltransferase N-terminal" evidence="7">
    <location>
        <begin position="28"/>
        <end position="76"/>
    </location>
</feature>
<keyword evidence="9" id="KW-1185">Reference proteome</keyword>
<dbReference type="Proteomes" id="UP000599179">
    <property type="component" value="Unassembled WGS sequence"/>
</dbReference>
<keyword evidence="2 5" id="KW-0808">Transferase</keyword>
<feature type="binding site" evidence="5">
    <location>
        <position position="188"/>
    </location>
    <ligand>
        <name>S-adenosyl-L-methionine</name>
        <dbReference type="ChEBI" id="CHEBI:59789"/>
    </ligand>
</feature>
<dbReference type="PANTHER" id="PTHR18895:SF74">
    <property type="entry name" value="MTRF1L RELEASE FACTOR GLUTAMINE METHYLTRANSFERASE"/>
    <property type="match status" value="1"/>
</dbReference>
<sequence length="281" mass="32119">MKLKQLKQDFAAELVSIYPQTEIRTFFNWLVEAYLGWNTTQVLLKADETIADEKIKLFEQALTELKKQKPIQYILGETEFFCLPFRVTEAVLIPRPETEELVEWVLEDYKNHDRSLKVVEIGTGSGCIAISLAKNNKNLQLTAFDISAEALEIAKENAKLNQVKIEFIQQDVLALENLPMQTDVIVSNPPYVKQDEKHGIKANVLDFEPHLALFVENESALVFYEKIIELALAQEKVPAVYVEINQALGEESKNLFSQAGFKKVVLKKDIFNNPRMIKAEF</sequence>
<dbReference type="InterPro" id="IPR050320">
    <property type="entry name" value="N5-glutamine_MTase"/>
</dbReference>
<dbReference type="InterPro" id="IPR004556">
    <property type="entry name" value="HemK-like"/>
</dbReference>
<evidence type="ECO:0000256" key="5">
    <source>
        <dbReference type="HAMAP-Rule" id="MF_02126"/>
    </source>
</evidence>
<proteinExistence type="inferred from homology"/>
<dbReference type="InterPro" id="IPR019874">
    <property type="entry name" value="RF_methyltr_PrmC"/>
</dbReference>
<dbReference type="InterPro" id="IPR007848">
    <property type="entry name" value="Small_mtfrase_dom"/>
</dbReference>
<dbReference type="Gene3D" id="1.10.8.10">
    <property type="entry name" value="DNA helicase RuvA subunit, C-terminal domain"/>
    <property type="match status" value="1"/>
</dbReference>
<evidence type="ECO:0000259" key="7">
    <source>
        <dbReference type="Pfam" id="PF17827"/>
    </source>
</evidence>
<dbReference type="InterPro" id="IPR040758">
    <property type="entry name" value="PrmC_N"/>
</dbReference>
<dbReference type="PANTHER" id="PTHR18895">
    <property type="entry name" value="HEMK METHYLTRANSFERASE"/>
    <property type="match status" value="1"/>
</dbReference>
<dbReference type="EMBL" id="BMGM01000006">
    <property type="protein sequence ID" value="GGE35593.1"/>
    <property type="molecule type" value="Genomic_DNA"/>
</dbReference>
<dbReference type="EC" id="2.1.1.297" evidence="5"/>
<dbReference type="InterPro" id="IPR029063">
    <property type="entry name" value="SAM-dependent_MTases_sf"/>
</dbReference>
<reference evidence="9" key="1">
    <citation type="journal article" date="2019" name="Int. J. Syst. Evol. Microbiol.">
        <title>The Global Catalogue of Microorganisms (GCM) 10K type strain sequencing project: providing services to taxonomists for standard genome sequencing and annotation.</title>
        <authorList>
            <consortium name="The Broad Institute Genomics Platform"/>
            <consortium name="The Broad Institute Genome Sequencing Center for Infectious Disease"/>
            <person name="Wu L."/>
            <person name="Ma J."/>
        </authorList>
    </citation>
    <scope>NUCLEOTIDE SEQUENCE [LARGE SCALE GENOMIC DNA]</scope>
    <source>
        <strain evidence="9">CGMCC 1.12931</strain>
    </source>
</reference>
<feature type="binding site" evidence="5">
    <location>
        <begin position="122"/>
        <end position="126"/>
    </location>
    <ligand>
        <name>S-adenosyl-L-methionine</name>
        <dbReference type="ChEBI" id="CHEBI:59789"/>
    </ligand>
</feature>
<feature type="domain" description="Methyltransferase small" evidence="6">
    <location>
        <begin position="112"/>
        <end position="197"/>
    </location>
</feature>
<comment type="similarity">
    <text evidence="5">Belongs to the protein N5-glutamine methyltransferase family. PrmC subfamily.</text>
</comment>
<comment type="caution">
    <text evidence="8">The sequence shown here is derived from an EMBL/GenBank/DDBJ whole genome shotgun (WGS) entry which is preliminary data.</text>
</comment>
<keyword evidence="3 5" id="KW-0949">S-adenosyl-L-methionine</keyword>
<evidence type="ECO:0000256" key="4">
    <source>
        <dbReference type="ARBA" id="ARBA00048391"/>
    </source>
</evidence>
<dbReference type="InterPro" id="IPR002052">
    <property type="entry name" value="DNA_methylase_N6_adenine_CS"/>
</dbReference>
<evidence type="ECO:0000256" key="2">
    <source>
        <dbReference type="ARBA" id="ARBA00022679"/>
    </source>
</evidence>
<accession>A0ABQ1SF22</accession>
<dbReference type="SUPFAM" id="SSF53335">
    <property type="entry name" value="S-adenosyl-L-methionine-dependent methyltransferases"/>
    <property type="match status" value="1"/>
</dbReference>
<feature type="binding site" evidence="5">
    <location>
        <begin position="188"/>
        <end position="191"/>
    </location>
    <ligand>
        <name>substrate</name>
    </ligand>
</feature>
<keyword evidence="1 5" id="KW-0489">Methyltransferase</keyword>
<dbReference type="Pfam" id="PF05175">
    <property type="entry name" value="MTS"/>
    <property type="match status" value="1"/>
</dbReference>
<comment type="function">
    <text evidence="5">Methylates the class 1 translation termination release factors RF1/PrfA and RF2/PrfB on the glutamine residue of the universally conserved GGQ motif.</text>
</comment>
<comment type="catalytic activity">
    <reaction evidence="4 5">
        <text>L-glutaminyl-[peptide chain release factor] + S-adenosyl-L-methionine = N(5)-methyl-L-glutaminyl-[peptide chain release factor] + S-adenosyl-L-homocysteine + H(+)</text>
        <dbReference type="Rhea" id="RHEA:42896"/>
        <dbReference type="Rhea" id="RHEA-COMP:10271"/>
        <dbReference type="Rhea" id="RHEA-COMP:10272"/>
        <dbReference type="ChEBI" id="CHEBI:15378"/>
        <dbReference type="ChEBI" id="CHEBI:30011"/>
        <dbReference type="ChEBI" id="CHEBI:57856"/>
        <dbReference type="ChEBI" id="CHEBI:59789"/>
        <dbReference type="ChEBI" id="CHEBI:61891"/>
        <dbReference type="EC" id="2.1.1.297"/>
    </reaction>
</comment>
<organism evidence="8 9">
    <name type="scientific">Psychroflexus planctonicus</name>
    <dbReference type="NCBI Taxonomy" id="1526575"/>
    <lineage>
        <taxon>Bacteria</taxon>
        <taxon>Pseudomonadati</taxon>
        <taxon>Bacteroidota</taxon>
        <taxon>Flavobacteriia</taxon>
        <taxon>Flavobacteriales</taxon>
        <taxon>Flavobacteriaceae</taxon>
        <taxon>Psychroflexus</taxon>
    </lineage>
</organism>
<feature type="binding site" evidence="5">
    <location>
        <position position="145"/>
    </location>
    <ligand>
        <name>S-adenosyl-L-methionine</name>
        <dbReference type="ChEBI" id="CHEBI:59789"/>
    </ligand>
</feature>
<dbReference type="NCBIfam" id="TIGR00536">
    <property type="entry name" value="hemK_fam"/>
    <property type="match status" value="1"/>
</dbReference>
<dbReference type="PROSITE" id="PS00092">
    <property type="entry name" value="N6_MTASE"/>
    <property type="match status" value="1"/>
</dbReference>
<protein>
    <recommendedName>
        <fullName evidence="5">Release factor glutamine methyltransferase</fullName>
        <shortName evidence="5">RF MTase</shortName>
        <ecNumber evidence="5">2.1.1.297</ecNumber>
    </recommendedName>
    <alternativeName>
        <fullName evidence="5">N5-glutamine methyltransferase PrmC</fullName>
    </alternativeName>
    <alternativeName>
        <fullName evidence="5">Protein-(glutamine-N5) MTase PrmC</fullName>
    </alternativeName>
    <alternativeName>
        <fullName evidence="5">Protein-glutamine N-methyltransferase PrmC</fullName>
    </alternativeName>
</protein>